<evidence type="ECO:0000256" key="7">
    <source>
        <dbReference type="PIRNR" id="PIRNR001488"/>
    </source>
</evidence>
<gene>
    <name evidence="11" type="ORF">HELGO_WM22562</name>
</gene>
<dbReference type="PROSITE" id="PS51257">
    <property type="entry name" value="PROKAR_LIPOPROTEIN"/>
    <property type="match status" value="1"/>
</dbReference>
<keyword evidence="5 7" id="KW-1015">Disulfide bond</keyword>
<feature type="domain" description="Thioredoxin" evidence="10">
    <location>
        <begin position="1"/>
        <end position="162"/>
    </location>
</feature>
<dbReference type="InterPro" id="IPR036249">
    <property type="entry name" value="Thioredoxin-like_sf"/>
</dbReference>
<dbReference type="InterPro" id="IPR050824">
    <property type="entry name" value="Thiol_disulfide_DsbA"/>
</dbReference>
<evidence type="ECO:0000256" key="2">
    <source>
        <dbReference type="ARBA" id="ARBA00005791"/>
    </source>
</evidence>
<dbReference type="GO" id="GO:0042597">
    <property type="term" value="C:periplasmic space"/>
    <property type="evidence" value="ECO:0007669"/>
    <property type="project" value="UniProtKB-SubCell"/>
</dbReference>
<reference evidence="11" key="1">
    <citation type="submission" date="2020-01" db="EMBL/GenBank/DDBJ databases">
        <authorList>
            <person name="Meier V. D."/>
            <person name="Meier V D."/>
        </authorList>
    </citation>
    <scope>NUCLEOTIDE SEQUENCE</scope>
    <source>
        <strain evidence="11">HLG_WM_MAG_08</strain>
    </source>
</reference>
<evidence type="ECO:0000256" key="8">
    <source>
        <dbReference type="PIRSR" id="PIRSR001488-1"/>
    </source>
</evidence>
<dbReference type="CDD" id="cd03019">
    <property type="entry name" value="DsbA_DsbA"/>
    <property type="match status" value="1"/>
</dbReference>
<keyword evidence="6" id="KW-0676">Redox-active center</keyword>
<evidence type="ECO:0000256" key="9">
    <source>
        <dbReference type="SAM" id="SignalP"/>
    </source>
</evidence>
<name>A0A6S6U016_9GAMM</name>
<evidence type="ECO:0000259" key="10">
    <source>
        <dbReference type="PROSITE" id="PS51352"/>
    </source>
</evidence>
<sequence length="216" mass="24142">MKRVFSFTLPALLLAIVGLAGCIPESQARTFTENVDFAVITPPLSTQAEEGKVEVAEIFWYGCPHCYTLEPTMEKYVANKPDNVTFSRVPAMLDASWSFHGKLYYVGQMLDADGSKGIHTKIFEALHKQRRRIANDDQLRRFFTGNGFKADEINNALKSMELKAQLDYAKEITFKSSLDSVPTLIVNGKYLTSPSMVSGNDKLLEVVNYLTGLESK</sequence>
<evidence type="ECO:0000256" key="1">
    <source>
        <dbReference type="ARBA" id="ARBA00004418"/>
    </source>
</evidence>
<protein>
    <recommendedName>
        <fullName evidence="7">Thiol:disulfide interchange protein</fullName>
    </recommendedName>
</protein>
<comment type="similarity">
    <text evidence="2">Belongs to the thioredoxin family. DsbA subfamily.</text>
</comment>
<keyword evidence="4 7" id="KW-0574">Periplasm</keyword>
<evidence type="ECO:0000256" key="6">
    <source>
        <dbReference type="ARBA" id="ARBA00023284"/>
    </source>
</evidence>
<evidence type="ECO:0000256" key="3">
    <source>
        <dbReference type="ARBA" id="ARBA00022729"/>
    </source>
</evidence>
<dbReference type="SUPFAM" id="SSF52833">
    <property type="entry name" value="Thioredoxin-like"/>
    <property type="match status" value="1"/>
</dbReference>
<keyword evidence="3 9" id="KW-0732">Signal</keyword>
<feature type="signal peptide" evidence="9">
    <location>
        <begin position="1"/>
        <end position="20"/>
    </location>
</feature>
<dbReference type="PANTHER" id="PTHR35891">
    <property type="entry name" value="THIOL:DISULFIDE INTERCHANGE PROTEIN DSBA"/>
    <property type="match status" value="1"/>
</dbReference>
<dbReference type="AlphaFoldDB" id="A0A6S6U016"/>
<feature type="chain" id="PRO_5027894808" description="Thiol:disulfide interchange protein" evidence="9">
    <location>
        <begin position="21"/>
        <end position="216"/>
    </location>
</feature>
<dbReference type="InterPro" id="IPR013766">
    <property type="entry name" value="Thioredoxin_domain"/>
</dbReference>
<dbReference type="PROSITE" id="PS51352">
    <property type="entry name" value="THIOREDOXIN_2"/>
    <property type="match status" value="1"/>
</dbReference>
<proteinExistence type="inferred from homology"/>
<evidence type="ECO:0000256" key="5">
    <source>
        <dbReference type="ARBA" id="ARBA00023157"/>
    </source>
</evidence>
<comment type="subcellular location">
    <subcellularLocation>
        <location evidence="1 7">Periplasm</location>
    </subcellularLocation>
</comment>
<dbReference type="GO" id="GO:0015036">
    <property type="term" value="F:disulfide oxidoreductase activity"/>
    <property type="evidence" value="ECO:0007669"/>
    <property type="project" value="UniProtKB-ARBA"/>
</dbReference>
<dbReference type="InterPro" id="IPR017937">
    <property type="entry name" value="Thioredoxin_CS"/>
</dbReference>
<feature type="disulfide bond" description="Redox-active" evidence="8">
    <location>
        <begin position="63"/>
        <end position="66"/>
    </location>
</feature>
<dbReference type="EMBL" id="CACVAV010000337">
    <property type="protein sequence ID" value="CAA6822063.1"/>
    <property type="molecule type" value="Genomic_DNA"/>
</dbReference>
<dbReference type="PROSITE" id="PS00194">
    <property type="entry name" value="THIOREDOXIN_1"/>
    <property type="match status" value="1"/>
</dbReference>
<dbReference type="Pfam" id="PF01323">
    <property type="entry name" value="DSBA"/>
    <property type="match status" value="1"/>
</dbReference>
<dbReference type="InterPro" id="IPR001853">
    <property type="entry name" value="DSBA-like_thioredoxin_dom"/>
</dbReference>
<dbReference type="Gene3D" id="3.40.30.10">
    <property type="entry name" value="Glutaredoxin"/>
    <property type="match status" value="1"/>
</dbReference>
<evidence type="ECO:0000313" key="11">
    <source>
        <dbReference type="EMBL" id="CAA6822063.1"/>
    </source>
</evidence>
<dbReference type="PANTHER" id="PTHR35891:SF2">
    <property type="entry name" value="THIOL:DISULFIDE INTERCHANGE PROTEIN DSBA"/>
    <property type="match status" value="1"/>
</dbReference>
<dbReference type="PIRSF" id="PIRSF001488">
    <property type="entry name" value="Tdi_protein"/>
    <property type="match status" value="1"/>
</dbReference>
<organism evidence="11">
    <name type="scientific">uncultured Thiotrichaceae bacterium</name>
    <dbReference type="NCBI Taxonomy" id="298394"/>
    <lineage>
        <taxon>Bacteria</taxon>
        <taxon>Pseudomonadati</taxon>
        <taxon>Pseudomonadota</taxon>
        <taxon>Gammaproteobacteria</taxon>
        <taxon>Thiotrichales</taxon>
        <taxon>Thiotrichaceae</taxon>
        <taxon>environmental samples</taxon>
    </lineage>
</organism>
<accession>A0A6S6U016</accession>
<evidence type="ECO:0000256" key="4">
    <source>
        <dbReference type="ARBA" id="ARBA00022764"/>
    </source>
</evidence>
<dbReference type="InterPro" id="IPR023205">
    <property type="entry name" value="DsbA/DsbL"/>
</dbReference>